<dbReference type="RefSeq" id="XP_073793140.1">
    <property type="nucleotide sequence ID" value="XM_073937039.1"/>
</dbReference>
<accession>A0AC58IFX6</accession>
<keyword evidence="1" id="KW-1185">Reference proteome</keyword>
<dbReference type="Proteomes" id="UP000000437">
    <property type="component" value="Chromosome 22"/>
</dbReference>
<protein>
    <submittedName>
        <fullName evidence="2">Uncharacterized protein si:ch73-256j6.2 isoform X1</fullName>
    </submittedName>
</protein>
<sequence length="471" mass="52684">MKKMFLKLVLLILWHLVGGDDVYFVMVGDSVTLSSNLTEIKDEDQIQWRFGYEDNNAIAEINVTANRFSVFDDVLDGRFRDRLKLDNKTGSLTITNIRNKHGGDYELQINQMSTMVIVEVSDEMEMTMGDSVTLKSGFTVLKNDNGIQWRFKDTLIAEINVTANRFSVFDDVLDGRFRDRLKLDKKTGSLTITDITSEHAGVYKLQTNSEINTVHLIVVGEKKVFVKTEFSVTLNSGFTQMMDDDEVQWLFSNENFPIAESINRDSDVVIFDDVLDRRFRDSLKLDNKTGSLTITNTTVEHAGKYLLKTSHLFITFRLTVYAPLPVPVLILNSSQCPSSSSSSVQYCSVLCSVVNVSAVSLSWYKGNSLLSSISVSDLSISLSLPLEVEYQEKNTYSCVINNTISNQTQHLDISQLCPTCSGSVHCCGPTEAAIRLVLSALVGVATVIIVLYDIRSRRAEQDQAHIHASQT</sequence>
<proteinExistence type="predicted"/>
<name>A0AC58IFX6_DANRE</name>
<evidence type="ECO:0000313" key="2">
    <source>
        <dbReference type="RefSeq" id="XP_073793140.1"/>
    </source>
</evidence>
<reference evidence="2" key="1">
    <citation type="submission" date="2025-08" db="UniProtKB">
        <authorList>
            <consortium name="RefSeq"/>
        </authorList>
    </citation>
    <scope>IDENTIFICATION</scope>
    <source>
        <strain evidence="2">Tuebingen</strain>
        <tissue evidence="2">Fibroblasts and whole tissue</tissue>
    </source>
</reference>
<organism evidence="1 2">
    <name type="scientific">Danio rerio</name>
    <name type="common">Zebrafish</name>
    <name type="synonym">Brachydanio rerio</name>
    <dbReference type="NCBI Taxonomy" id="7955"/>
    <lineage>
        <taxon>Eukaryota</taxon>
        <taxon>Metazoa</taxon>
        <taxon>Chordata</taxon>
        <taxon>Craniata</taxon>
        <taxon>Vertebrata</taxon>
        <taxon>Euteleostomi</taxon>
        <taxon>Actinopterygii</taxon>
        <taxon>Neopterygii</taxon>
        <taxon>Teleostei</taxon>
        <taxon>Ostariophysi</taxon>
        <taxon>Cypriniformes</taxon>
        <taxon>Danionidae</taxon>
        <taxon>Danioninae</taxon>
        <taxon>Danio</taxon>
    </lineage>
</organism>
<gene>
    <name evidence="2" type="primary">si:ch73-256j6.2</name>
</gene>
<evidence type="ECO:0000313" key="1">
    <source>
        <dbReference type="Proteomes" id="UP000000437"/>
    </source>
</evidence>